<dbReference type="GO" id="GO:0016491">
    <property type="term" value="F:oxidoreductase activity"/>
    <property type="evidence" value="ECO:0007669"/>
    <property type="project" value="UniProtKB-KW"/>
</dbReference>
<accession>A0A1F4NTJ8</accession>
<evidence type="ECO:0000256" key="2">
    <source>
        <dbReference type="ARBA" id="ARBA00023002"/>
    </source>
</evidence>
<evidence type="ECO:0000313" key="4">
    <source>
        <dbReference type="EMBL" id="OGB74212.1"/>
    </source>
</evidence>
<dbReference type="InterPro" id="IPR050097">
    <property type="entry name" value="Ferredoxin-NADP_redctase_2"/>
</dbReference>
<evidence type="ECO:0000313" key="5">
    <source>
        <dbReference type="Proteomes" id="UP000176651"/>
    </source>
</evidence>
<dbReference type="AlphaFoldDB" id="A0A1F4NTJ8"/>
<dbReference type="InterPro" id="IPR036188">
    <property type="entry name" value="FAD/NAD-bd_sf"/>
</dbReference>
<protein>
    <recommendedName>
        <fullName evidence="3">FAD/NAD(P)-binding domain-containing protein</fullName>
    </recommendedName>
</protein>
<dbReference type="InterPro" id="IPR023753">
    <property type="entry name" value="FAD/NAD-binding_dom"/>
</dbReference>
<sequence>MYDVVIIGAGAAGLSAALYAARRSLRTLVLTKNLGGQTATTLGIENYPGVPQAEGPALMDTFRQQAELFGAQLIYDPVAQVKRDGDQFIVIGESGKSYPGRALILAFGKVPRHLQVPGEQEFANKGVVYCATCDAPLFAGKDVAVVGGGSAAVDAALLLFKIANRVYLLHRRGDLKAEEVLVKRLQRESKIELMLNSIVTAIQGEDFVSQIIVENLTTKESNSLSVQGVFVEIGYEVKADFLTSLVKLNRASEIIIDSFNRTSTLGVFAAGDVTTVPFKQTIISAGEGAKAALSAYNYLNDIPVGTAIEDHNRSS</sequence>
<gene>
    <name evidence="4" type="ORF">A2V68_00350</name>
</gene>
<dbReference type="PANTHER" id="PTHR48105">
    <property type="entry name" value="THIOREDOXIN REDUCTASE 1-RELATED-RELATED"/>
    <property type="match status" value="1"/>
</dbReference>
<dbReference type="Proteomes" id="UP000176651">
    <property type="component" value="Unassembled WGS sequence"/>
</dbReference>
<dbReference type="EMBL" id="META01000003">
    <property type="protein sequence ID" value="OGB74212.1"/>
    <property type="molecule type" value="Genomic_DNA"/>
</dbReference>
<evidence type="ECO:0000259" key="3">
    <source>
        <dbReference type="Pfam" id="PF07992"/>
    </source>
</evidence>
<feature type="domain" description="FAD/NAD(P)-binding" evidence="3">
    <location>
        <begin position="2"/>
        <end position="281"/>
    </location>
</feature>
<dbReference type="STRING" id="1798535.A2V68_00350"/>
<dbReference type="PRINTS" id="PR00368">
    <property type="entry name" value="FADPNR"/>
</dbReference>
<dbReference type="Pfam" id="PF07992">
    <property type="entry name" value="Pyr_redox_2"/>
    <property type="match status" value="1"/>
</dbReference>
<evidence type="ECO:0000256" key="1">
    <source>
        <dbReference type="ARBA" id="ARBA00022630"/>
    </source>
</evidence>
<keyword evidence="2" id="KW-0560">Oxidoreductase</keyword>
<organism evidence="4 5">
    <name type="scientific">candidate division Kazan bacterium RBG_13_50_9</name>
    <dbReference type="NCBI Taxonomy" id="1798535"/>
    <lineage>
        <taxon>Bacteria</taxon>
        <taxon>Bacteria division Kazan-3B-28</taxon>
    </lineage>
</organism>
<comment type="caution">
    <text evidence="4">The sequence shown here is derived from an EMBL/GenBank/DDBJ whole genome shotgun (WGS) entry which is preliminary data.</text>
</comment>
<dbReference type="PRINTS" id="PR00469">
    <property type="entry name" value="PNDRDTASEII"/>
</dbReference>
<keyword evidence="1" id="KW-0285">Flavoprotein</keyword>
<dbReference type="SUPFAM" id="SSF51905">
    <property type="entry name" value="FAD/NAD(P)-binding domain"/>
    <property type="match status" value="1"/>
</dbReference>
<name>A0A1F4NTJ8_UNCK3</name>
<dbReference type="Gene3D" id="3.50.50.60">
    <property type="entry name" value="FAD/NAD(P)-binding domain"/>
    <property type="match status" value="2"/>
</dbReference>
<proteinExistence type="predicted"/>
<reference evidence="4 5" key="1">
    <citation type="journal article" date="2016" name="Nat. Commun.">
        <title>Thousands of microbial genomes shed light on interconnected biogeochemical processes in an aquifer system.</title>
        <authorList>
            <person name="Anantharaman K."/>
            <person name="Brown C.T."/>
            <person name="Hug L.A."/>
            <person name="Sharon I."/>
            <person name="Castelle C.J."/>
            <person name="Probst A.J."/>
            <person name="Thomas B.C."/>
            <person name="Singh A."/>
            <person name="Wilkins M.J."/>
            <person name="Karaoz U."/>
            <person name="Brodie E.L."/>
            <person name="Williams K.H."/>
            <person name="Hubbard S.S."/>
            <person name="Banfield J.F."/>
        </authorList>
    </citation>
    <scope>NUCLEOTIDE SEQUENCE [LARGE SCALE GENOMIC DNA]</scope>
</reference>